<reference evidence="1" key="1">
    <citation type="submission" date="2020-12" db="EMBL/GenBank/DDBJ databases">
        <title>Desulfobium dissulfuricans gen. nov., sp. nov., a novel mesophilic, sulfate-reducing bacterium isolated from a deep-sea hydrothermal vent.</title>
        <authorList>
            <person name="Hashimoto Y."/>
            <person name="Tame A."/>
            <person name="Sawayama S."/>
            <person name="Miyazaki J."/>
            <person name="Takai K."/>
            <person name="Nakagawa S."/>
        </authorList>
    </citation>
    <scope>NUCLEOTIDE SEQUENCE</scope>
    <source>
        <strain evidence="1">GF1</strain>
    </source>
</reference>
<dbReference type="Proteomes" id="UP001063350">
    <property type="component" value="Chromosome"/>
</dbReference>
<evidence type="ECO:0000313" key="1">
    <source>
        <dbReference type="EMBL" id="BCO08736.1"/>
    </source>
</evidence>
<evidence type="ECO:0000313" key="2">
    <source>
        <dbReference type="Proteomes" id="UP001063350"/>
    </source>
</evidence>
<organism evidence="1 2">
    <name type="scientific">Desulfolithobacter dissulfuricans</name>
    <dbReference type="NCBI Taxonomy" id="2795293"/>
    <lineage>
        <taxon>Bacteria</taxon>
        <taxon>Pseudomonadati</taxon>
        <taxon>Thermodesulfobacteriota</taxon>
        <taxon>Desulfobulbia</taxon>
        <taxon>Desulfobulbales</taxon>
        <taxon>Desulfobulbaceae</taxon>
        <taxon>Desulfolithobacter</taxon>
    </lineage>
</organism>
<name>A0A915U999_9BACT</name>
<accession>A0A915U999</accession>
<dbReference type="KEGG" id="ddu:GF1_11120"/>
<dbReference type="AlphaFoldDB" id="A0A915U999"/>
<dbReference type="RefSeq" id="WP_267928636.1">
    <property type="nucleotide sequence ID" value="NZ_AP024233.1"/>
</dbReference>
<keyword evidence="2" id="KW-1185">Reference proteome</keyword>
<proteinExistence type="predicted"/>
<protein>
    <submittedName>
        <fullName evidence="1">Uncharacterized protein</fullName>
    </submittedName>
</protein>
<sequence>MNDKAPPRPGQQKELLGNLISSLLQDLDHGEKKKLLQQIIDRSEKEHSVVDMVEY</sequence>
<gene>
    <name evidence="1" type="ORF">GF1_11120</name>
</gene>
<dbReference type="EMBL" id="AP024233">
    <property type="protein sequence ID" value="BCO08736.1"/>
    <property type="molecule type" value="Genomic_DNA"/>
</dbReference>